<name>A0AAN9GMM9_9CAEN</name>
<dbReference type="SMART" id="SM00326">
    <property type="entry name" value="SH3"/>
    <property type="match status" value="2"/>
</dbReference>
<feature type="domain" description="SH3" evidence="6">
    <location>
        <begin position="154"/>
        <end position="213"/>
    </location>
</feature>
<dbReference type="PRINTS" id="PR00499">
    <property type="entry name" value="P67PHOX"/>
</dbReference>
<evidence type="ECO:0000313" key="8">
    <source>
        <dbReference type="Proteomes" id="UP001374579"/>
    </source>
</evidence>
<dbReference type="CDD" id="cd11804">
    <property type="entry name" value="SH3_GRB2_like_N"/>
    <property type="match status" value="1"/>
</dbReference>
<feature type="domain" description="SH3" evidence="6">
    <location>
        <begin position="1"/>
        <end position="58"/>
    </location>
</feature>
<comment type="caution">
    <text evidence="7">The sequence shown here is derived from an EMBL/GenBank/DDBJ whole genome shotgun (WGS) entry which is preliminary data.</text>
</comment>
<dbReference type="InterPro" id="IPR036028">
    <property type="entry name" value="SH3-like_dom_sf"/>
</dbReference>
<proteinExistence type="predicted"/>
<dbReference type="PRINTS" id="PR00452">
    <property type="entry name" value="SH3DOMAIN"/>
</dbReference>
<evidence type="ECO:0000256" key="2">
    <source>
        <dbReference type="ARBA" id="ARBA00022999"/>
    </source>
</evidence>
<keyword evidence="8" id="KW-1185">Reference proteome</keyword>
<dbReference type="FunFam" id="2.30.30.40:FF:000072">
    <property type="entry name" value="Unconventional Myosin IB"/>
    <property type="match status" value="1"/>
</dbReference>
<evidence type="ECO:0000259" key="5">
    <source>
        <dbReference type="PROSITE" id="PS50001"/>
    </source>
</evidence>
<dbReference type="CDD" id="cd09941">
    <property type="entry name" value="SH2_Grb2_like"/>
    <property type="match status" value="1"/>
</dbReference>
<dbReference type="InterPro" id="IPR000980">
    <property type="entry name" value="SH2"/>
</dbReference>
<dbReference type="SUPFAM" id="SSF50044">
    <property type="entry name" value="SH3-domain"/>
    <property type="match status" value="2"/>
</dbReference>
<evidence type="ECO:0000256" key="3">
    <source>
        <dbReference type="PROSITE-ProRule" id="PRU00191"/>
    </source>
</evidence>
<dbReference type="Proteomes" id="UP001374579">
    <property type="component" value="Unassembled WGS sequence"/>
</dbReference>
<dbReference type="SUPFAM" id="SSF55550">
    <property type="entry name" value="SH2 domain"/>
    <property type="match status" value="1"/>
</dbReference>
<dbReference type="SMART" id="SM00252">
    <property type="entry name" value="SH2"/>
    <property type="match status" value="1"/>
</dbReference>
<dbReference type="PRINTS" id="PR00401">
    <property type="entry name" value="SH2DOMAIN"/>
</dbReference>
<dbReference type="PANTHER" id="PTHR46037">
    <property type="entry name" value="PROTEIN ENHANCER OF SEVENLESS 2B"/>
    <property type="match status" value="1"/>
</dbReference>
<sequence>MEAIAKHDFQATAEDELSFKKGSILKILSKEDDKNWYRAEQDGREGYVPNNYINMKSHPWYVGNITRSRAEQMLMQGTYPDGTFMVRRSESAPGEFSITVKYGDGVQHFKVLRDGAGKYFLWVAKFNSLNELVDYHRTSSVSRTHTILFRDMPVQNSYVEAKFDFEPQDSDELGFRRKDRIKVLEQSNDNWWKGELNGRIGVFPATYVEPIEEPDGH</sequence>
<reference evidence="7 8" key="1">
    <citation type="submission" date="2024-02" db="EMBL/GenBank/DDBJ databases">
        <title>Chromosome-scale genome assembly of the rough periwinkle Littorina saxatilis.</title>
        <authorList>
            <person name="De Jode A."/>
            <person name="Faria R."/>
            <person name="Formenti G."/>
            <person name="Sims Y."/>
            <person name="Smith T.P."/>
            <person name="Tracey A."/>
            <person name="Wood J.M.D."/>
            <person name="Zagrodzka Z.B."/>
            <person name="Johannesson K."/>
            <person name="Butlin R.K."/>
            <person name="Leder E.H."/>
        </authorList>
    </citation>
    <scope>NUCLEOTIDE SEQUENCE [LARGE SCALE GENOMIC DNA]</scope>
    <source>
        <strain evidence="7">Snail1</strain>
        <tissue evidence="7">Muscle</tissue>
    </source>
</reference>
<protein>
    <recommendedName>
        <fullName evidence="9">Growth factor receptor-bound protein 2</fullName>
    </recommendedName>
</protein>
<dbReference type="AlphaFoldDB" id="A0AAN9GMM9"/>
<evidence type="ECO:0000256" key="1">
    <source>
        <dbReference type="ARBA" id="ARBA00022443"/>
    </source>
</evidence>
<dbReference type="Gene3D" id="3.30.505.10">
    <property type="entry name" value="SH2 domain"/>
    <property type="match status" value="1"/>
</dbReference>
<dbReference type="EMBL" id="JBAMIC010000002">
    <property type="protein sequence ID" value="KAK7113476.1"/>
    <property type="molecule type" value="Genomic_DNA"/>
</dbReference>
<dbReference type="InterPro" id="IPR036860">
    <property type="entry name" value="SH2_dom_sf"/>
</dbReference>
<accession>A0AAN9GMM9</accession>
<dbReference type="Pfam" id="PF00018">
    <property type="entry name" value="SH3_1"/>
    <property type="match status" value="2"/>
</dbReference>
<keyword evidence="1 4" id="KW-0728">SH3 domain</keyword>
<feature type="domain" description="SH2" evidence="5">
    <location>
        <begin position="60"/>
        <end position="154"/>
    </location>
</feature>
<dbReference type="InterPro" id="IPR001452">
    <property type="entry name" value="SH3_domain"/>
</dbReference>
<keyword evidence="2 3" id="KW-0727">SH2 domain</keyword>
<dbReference type="Gene3D" id="2.30.30.40">
    <property type="entry name" value="SH3 Domains"/>
    <property type="match status" value="2"/>
</dbReference>
<dbReference type="PROSITE" id="PS50002">
    <property type="entry name" value="SH3"/>
    <property type="match status" value="2"/>
</dbReference>
<evidence type="ECO:0008006" key="9">
    <source>
        <dbReference type="Google" id="ProtNLM"/>
    </source>
</evidence>
<gene>
    <name evidence="7" type="ORF">V1264_012756</name>
</gene>
<dbReference type="PROSITE" id="PS50001">
    <property type="entry name" value="SH2"/>
    <property type="match status" value="1"/>
</dbReference>
<organism evidence="7 8">
    <name type="scientific">Littorina saxatilis</name>
    <dbReference type="NCBI Taxonomy" id="31220"/>
    <lineage>
        <taxon>Eukaryota</taxon>
        <taxon>Metazoa</taxon>
        <taxon>Spiralia</taxon>
        <taxon>Lophotrochozoa</taxon>
        <taxon>Mollusca</taxon>
        <taxon>Gastropoda</taxon>
        <taxon>Caenogastropoda</taxon>
        <taxon>Littorinimorpha</taxon>
        <taxon>Littorinoidea</taxon>
        <taxon>Littorinidae</taxon>
        <taxon>Littorina</taxon>
    </lineage>
</organism>
<evidence type="ECO:0000256" key="4">
    <source>
        <dbReference type="PROSITE-ProRule" id="PRU00192"/>
    </source>
</evidence>
<dbReference type="InterPro" id="IPR043539">
    <property type="entry name" value="Grb2-like"/>
</dbReference>
<evidence type="ECO:0000313" key="7">
    <source>
        <dbReference type="EMBL" id="KAK7113476.1"/>
    </source>
</evidence>
<dbReference type="Pfam" id="PF00017">
    <property type="entry name" value="SH2"/>
    <property type="match status" value="1"/>
</dbReference>
<evidence type="ECO:0000259" key="6">
    <source>
        <dbReference type="PROSITE" id="PS50002"/>
    </source>
</evidence>